<sequence>MIDINRTIPTVISRVASLEILQGIRIATFKKDRHITIRRINDTTLRITRHGFTNAEYELDEEKLKKEMKTLLKQEFPRSNKVHLSSVSQEE</sequence>
<organism evidence="1 2">
    <name type="scientific">Halodesulfovibrio marinisediminis DSM 17456</name>
    <dbReference type="NCBI Taxonomy" id="1121457"/>
    <lineage>
        <taxon>Bacteria</taxon>
        <taxon>Pseudomonadati</taxon>
        <taxon>Thermodesulfobacteriota</taxon>
        <taxon>Desulfovibrionia</taxon>
        <taxon>Desulfovibrionales</taxon>
        <taxon>Desulfovibrionaceae</taxon>
        <taxon>Halodesulfovibrio</taxon>
    </lineage>
</organism>
<reference evidence="2" key="1">
    <citation type="submission" date="2016-11" db="EMBL/GenBank/DDBJ databases">
        <authorList>
            <person name="Varghese N."/>
            <person name="Submissions S."/>
        </authorList>
    </citation>
    <scope>NUCLEOTIDE SEQUENCE [LARGE SCALE GENOMIC DNA]</scope>
    <source>
        <strain evidence="2">DSM 17456</strain>
    </source>
</reference>
<accession>A0A1N6FZN3</accession>
<dbReference type="AlphaFoldDB" id="A0A1N6FZN3"/>
<protein>
    <submittedName>
        <fullName evidence="1">Uncharacterized protein</fullName>
    </submittedName>
</protein>
<evidence type="ECO:0000313" key="1">
    <source>
        <dbReference type="EMBL" id="SIO00775.1"/>
    </source>
</evidence>
<evidence type="ECO:0000313" key="2">
    <source>
        <dbReference type="Proteomes" id="UP000184694"/>
    </source>
</evidence>
<proteinExistence type="predicted"/>
<gene>
    <name evidence="1" type="ORF">SAMN02745161_1603</name>
</gene>
<dbReference type="OrthoDB" id="2083258at2"/>
<keyword evidence="2" id="KW-1185">Reference proteome</keyword>
<name>A0A1N6FZN3_9BACT</name>
<dbReference type="EMBL" id="FSRG01000004">
    <property type="protein sequence ID" value="SIO00775.1"/>
    <property type="molecule type" value="Genomic_DNA"/>
</dbReference>
<dbReference type="Proteomes" id="UP000184694">
    <property type="component" value="Unassembled WGS sequence"/>
</dbReference>
<dbReference type="RefSeq" id="WP_074216397.1">
    <property type="nucleotide sequence ID" value="NZ_FSRG01000004.1"/>
</dbReference>